<accession>A0A938WP18</accession>
<evidence type="ECO:0000313" key="1">
    <source>
        <dbReference type="EMBL" id="MBM6672617.1"/>
    </source>
</evidence>
<dbReference type="EMBL" id="JACJJG010000004">
    <property type="protein sequence ID" value="MBM6672617.1"/>
    <property type="molecule type" value="Genomic_DNA"/>
</dbReference>
<evidence type="ECO:0000313" key="2">
    <source>
        <dbReference type="Proteomes" id="UP000706891"/>
    </source>
</evidence>
<name>A0A938WP18_9BACT</name>
<reference evidence="1" key="1">
    <citation type="submission" date="2020-08" db="EMBL/GenBank/DDBJ databases">
        <authorList>
            <person name="Cejkova D."/>
            <person name="Kubasova T."/>
            <person name="Jahodarova E."/>
            <person name="Rychlik I."/>
        </authorList>
    </citation>
    <scope>NUCLEOTIDE SEQUENCE</scope>
    <source>
        <strain evidence="1">An824</strain>
    </source>
</reference>
<dbReference type="SUPFAM" id="SSF56935">
    <property type="entry name" value="Porins"/>
    <property type="match status" value="1"/>
</dbReference>
<dbReference type="AlphaFoldDB" id="A0A938WP18"/>
<proteinExistence type="predicted"/>
<comment type="caution">
    <text evidence="1">The sequence shown here is derived from an EMBL/GenBank/DDBJ whole genome shotgun (WGS) entry which is preliminary data.</text>
</comment>
<protein>
    <recommendedName>
        <fullName evidence="3">TonB-dependent receptor</fullName>
    </recommendedName>
</protein>
<dbReference type="Proteomes" id="UP000706891">
    <property type="component" value="Unassembled WGS sequence"/>
</dbReference>
<keyword evidence="2" id="KW-1185">Reference proteome</keyword>
<gene>
    <name evidence="1" type="ORF">H6A34_01780</name>
</gene>
<reference evidence="1" key="2">
    <citation type="journal article" date="2021" name="Sci. Rep.">
        <title>The distribution of antibiotic resistance genes in chicken gut microbiota commensals.</title>
        <authorList>
            <person name="Juricova H."/>
            <person name="Matiasovicova J."/>
            <person name="Kubasova T."/>
            <person name="Cejkova D."/>
            <person name="Rychlik I."/>
        </authorList>
    </citation>
    <scope>NUCLEOTIDE SEQUENCE</scope>
    <source>
        <strain evidence="1">An824</strain>
    </source>
</reference>
<evidence type="ECO:0008006" key="3">
    <source>
        <dbReference type="Google" id="ProtNLM"/>
    </source>
</evidence>
<organism evidence="1 2">
    <name type="scientific">Marseilla massiliensis</name>
    <dbReference type="NCBI Taxonomy" id="1841864"/>
    <lineage>
        <taxon>Bacteria</taxon>
        <taxon>Pseudomonadati</taxon>
        <taxon>Bacteroidota</taxon>
        <taxon>Bacteroidia</taxon>
        <taxon>Bacteroidales</taxon>
        <taxon>Prevotellaceae</taxon>
        <taxon>Marseilla</taxon>
    </lineage>
</organism>
<sequence length="833" mass="94375">MLKDISGAGIDGAIVKISADSTVIAYAISDKGQFNVAFNTNARKVKLIAESIGYESVENEIMNVSQTYNITMKEEATELKEVVVKAPAIYQHGDTLSYNLSSYITQSDYTLKDALKKLPGIDVEESGNIKYLGKEISNFYIDGLDLLGGKYNIATTNIPASYVNSVQVLNNHQAVNMNKDIFSDDVAININMSNNARFKPIGTYEGSVGYGDDWQYKVSGAGMLFKPKFQTIATLKIGNIQSFASNEVTSLFGGVEEESKAEKLIGNISASAPPIDKDRYASPDEHLFSVNFIKKITETATLRGNVDYSYSKSRYDYDIQRNFYDGYENIIIDQGINSLSTSHSPSFSIVYKNNAATSYLNNTLFGKATFLRNELPTMENSQELMQQQSMRDYYVENDFSYSWRKGKLRWSLFSSVLLFNTPKVSLIVANGENDIHQSANSLGLLTKNVLSAVYDFNNSRFYFPLSLNYSADKIQTELQSDLGNTGNKNDMKGGKLSIAFAPKYEYTHPRRIYVFRADVPMRIDYIYNNNHILNAKDNFGFFSVCPEIYFNYKASSRSVLRARVAYTRDSGDILDFLTFPVQTDNTTRKISSGILQDNKSLMVNLHYDYKIPLDMWFVNADIIYQREHNNLLASQDVASDLIQSTFIYMPNNTNNITAQLGITKQIESIKTKISLKGLYIWRQQQAEQNGLLTTYIWQNVGISPTLTSQPCKYFELNYSGEISKTFLSYENIKRNYWSHVHKISLKITPVQSLIFSASSDIVKKDLTQNMSKTMALLDFDITWLLNAFRFNLSLQNALNQDSYSYSLYSSINTYTYNYKLRGRELLFTLAVTL</sequence>